<organism evidence="1 2">
    <name type="scientific">Sphingobium yanoikuyae</name>
    <name type="common">Sphingomonas yanoikuyae</name>
    <dbReference type="NCBI Taxonomy" id="13690"/>
    <lineage>
        <taxon>Bacteria</taxon>
        <taxon>Pseudomonadati</taxon>
        <taxon>Pseudomonadota</taxon>
        <taxon>Alphaproteobacteria</taxon>
        <taxon>Sphingomonadales</taxon>
        <taxon>Sphingomonadaceae</taxon>
        <taxon>Sphingobium</taxon>
    </lineage>
</organism>
<proteinExistence type="predicted"/>
<gene>
    <name evidence="1" type="ORF">HH800_09010</name>
</gene>
<dbReference type="AlphaFoldDB" id="A0A6M4G9H2"/>
<accession>A0A6M4G9H2</accession>
<evidence type="ECO:0000313" key="1">
    <source>
        <dbReference type="EMBL" id="QJR02307.1"/>
    </source>
</evidence>
<dbReference type="Pfam" id="PF11136">
    <property type="entry name" value="DUF2889"/>
    <property type="match status" value="1"/>
</dbReference>
<name>A0A6M4G9H2_SPHYA</name>
<dbReference type="EMBL" id="CP053021">
    <property type="protein sequence ID" value="QJR02307.1"/>
    <property type="molecule type" value="Genomic_DNA"/>
</dbReference>
<dbReference type="InterPro" id="IPR021312">
    <property type="entry name" value="DUF2889"/>
</dbReference>
<dbReference type="Proteomes" id="UP000502611">
    <property type="component" value="Chromosome"/>
</dbReference>
<protein>
    <submittedName>
        <fullName evidence="1">DUF2889 domain-containing protein</fullName>
    </submittedName>
</protein>
<dbReference type="RefSeq" id="WP_169860806.1">
    <property type="nucleotide sequence ID" value="NZ_CP053021.1"/>
</dbReference>
<reference evidence="1 2" key="1">
    <citation type="submission" date="2020-04" db="EMBL/GenBank/DDBJ databases">
        <title>The Whole Genome Analysis of High salt-tolerant Sphingobium yanoikuyae YC-XJ2 with Aryl organophosphorus flame retardants (aryl-OPFRs)-degrading capacity and characteristics of Related phosphotriesterase.</title>
        <authorList>
            <person name="Li X."/>
        </authorList>
    </citation>
    <scope>NUCLEOTIDE SEQUENCE [LARGE SCALE GENOMIC DNA]</scope>
    <source>
        <strain evidence="1 2">YC-XJ2</strain>
    </source>
</reference>
<sequence>MSDIAIEPGAHGVALSGAPLPLFDVPVSQPWGPSPLRRPGSVRRTMTLDATWPDGQDGDVIFAGDARDIVTEWQGGGPVPKPAIVATAHIDVVAEHRVMLSVTSTPPRPELAQLSGARAGGYLRAEIDKALPGEKRGGTPLYLLLDDLAGASLVGGWAWSRWTQDWMSRLSVQERADHAARMEGICIGFRPGSDALSIVGRPVPDQNASRVPSLVNPEDPDGWHPLIDRGGVNFRRARRIDVWREGDVIHVESGFQDSASAPDGGDRIAIHEYRLTATADAATQCLRSVVARPGTLPYKECRAAPVNVDALVGVPLVDLRNEVLLTLRKTAGCTHLNDMLRALAEVPTLASHLPDPLEG</sequence>
<evidence type="ECO:0000313" key="2">
    <source>
        <dbReference type="Proteomes" id="UP000502611"/>
    </source>
</evidence>